<dbReference type="CDD" id="cd02440">
    <property type="entry name" value="AdoMet_MTases"/>
    <property type="match status" value="1"/>
</dbReference>
<evidence type="ECO:0000256" key="2">
    <source>
        <dbReference type="ARBA" id="ARBA00004746"/>
    </source>
</evidence>
<comment type="function">
    <text evidence="8">Converts the free carboxyl group of a malonyl-thioester to its methyl ester by transfer of a methyl group from S-adenosyl-L-methionine (SAM). It allows to synthesize pimeloyl-ACP via the fatty acid synthetic pathway.</text>
</comment>
<dbReference type="NCBIfam" id="TIGR02072">
    <property type="entry name" value="BioC"/>
    <property type="match status" value="1"/>
</dbReference>
<gene>
    <name evidence="8 10" type="primary">bioC</name>
    <name evidence="10" type="ORF">QNA12_13700</name>
</gene>
<dbReference type="EC" id="2.1.1.197" evidence="3 8"/>
<comment type="similarity">
    <text evidence="8">Belongs to the methyltransferase superfamily.</text>
</comment>
<dbReference type="InterPro" id="IPR050602">
    <property type="entry name" value="Malonyl-ACP_OMT"/>
</dbReference>
<dbReference type="PANTHER" id="PTHR13090">
    <property type="entry name" value="ARGININE-HYDROXYLASE NDUFAF5, MITOCHONDRIAL"/>
    <property type="match status" value="1"/>
</dbReference>
<dbReference type="Pfam" id="PF08241">
    <property type="entry name" value="Methyltransf_11"/>
    <property type="match status" value="1"/>
</dbReference>
<keyword evidence="6 8" id="KW-0949">S-adenosyl-L-methionine</keyword>
<name>A0ABZ2G8R6_9GAMM</name>
<comment type="pathway">
    <text evidence="2 8">Cofactor biosynthesis; biotin biosynthesis.</text>
</comment>
<evidence type="ECO:0000256" key="7">
    <source>
        <dbReference type="ARBA" id="ARBA00022756"/>
    </source>
</evidence>
<dbReference type="Gene3D" id="3.40.50.150">
    <property type="entry name" value="Vaccinia Virus protein VP39"/>
    <property type="match status" value="1"/>
</dbReference>
<organism evidence="10 11">
    <name type="scientific">Pectobacterium cacticida</name>
    <dbReference type="NCBI Taxonomy" id="69221"/>
    <lineage>
        <taxon>Bacteria</taxon>
        <taxon>Pseudomonadati</taxon>
        <taxon>Pseudomonadota</taxon>
        <taxon>Gammaproteobacteria</taxon>
        <taxon>Enterobacterales</taxon>
        <taxon>Pectobacteriaceae</taxon>
        <taxon>Pectobacterium</taxon>
    </lineage>
</organism>
<dbReference type="Proteomes" id="UP001379444">
    <property type="component" value="Chromosome"/>
</dbReference>
<dbReference type="InterPro" id="IPR011814">
    <property type="entry name" value="BioC"/>
</dbReference>
<protein>
    <recommendedName>
        <fullName evidence="3 8">Malonyl-[acyl-carrier protein] O-methyltransferase</fullName>
        <shortName evidence="8">Malonyl-ACP O-methyltransferase</shortName>
        <ecNumber evidence="3 8">2.1.1.197</ecNumber>
    </recommendedName>
    <alternativeName>
        <fullName evidence="8">Biotin synthesis protein BioC</fullName>
    </alternativeName>
</protein>
<evidence type="ECO:0000313" key="11">
    <source>
        <dbReference type="Proteomes" id="UP001379444"/>
    </source>
</evidence>
<dbReference type="InterPro" id="IPR013216">
    <property type="entry name" value="Methyltransf_11"/>
</dbReference>
<accession>A0ABZ2G8R6</accession>
<evidence type="ECO:0000256" key="6">
    <source>
        <dbReference type="ARBA" id="ARBA00022691"/>
    </source>
</evidence>
<evidence type="ECO:0000256" key="8">
    <source>
        <dbReference type="HAMAP-Rule" id="MF_00835"/>
    </source>
</evidence>
<keyword evidence="11" id="KW-1185">Reference proteome</keyword>
<evidence type="ECO:0000313" key="10">
    <source>
        <dbReference type="EMBL" id="WWO37602.1"/>
    </source>
</evidence>
<evidence type="ECO:0000256" key="4">
    <source>
        <dbReference type="ARBA" id="ARBA00022603"/>
    </source>
</evidence>
<keyword evidence="5 8" id="KW-0808">Transferase</keyword>
<comment type="catalytic activity">
    <reaction evidence="1 8">
        <text>malonyl-[ACP] + S-adenosyl-L-methionine = malonyl-[ACP] methyl ester + S-adenosyl-L-homocysteine</text>
        <dbReference type="Rhea" id="RHEA:17105"/>
        <dbReference type="Rhea" id="RHEA-COMP:9623"/>
        <dbReference type="Rhea" id="RHEA-COMP:9954"/>
        <dbReference type="ChEBI" id="CHEBI:57856"/>
        <dbReference type="ChEBI" id="CHEBI:59789"/>
        <dbReference type="ChEBI" id="CHEBI:78449"/>
        <dbReference type="ChEBI" id="CHEBI:78845"/>
        <dbReference type="EC" id="2.1.1.197"/>
    </reaction>
</comment>
<keyword evidence="7 8" id="KW-0093">Biotin biosynthesis</keyword>
<dbReference type="SUPFAM" id="SSF53335">
    <property type="entry name" value="S-adenosyl-L-methionine-dependent methyltransferases"/>
    <property type="match status" value="1"/>
</dbReference>
<feature type="domain" description="Methyltransferase type 11" evidence="9">
    <location>
        <begin position="50"/>
        <end position="141"/>
    </location>
</feature>
<proteinExistence type="inferred from homology"/>
<dbReference type="GO" id="GO:0102130">
    <property type="term" value="F:malonyl-CoA methyltransferase activity"/>
    <property type="evidence" value="ECO:0007669"/>
    <property type="project" value="UniProtKB-EC"/>
</dbReference>
<keyword evidence="4 8" id="KW-0489">Methyltransferase</keyword>
<sequence length="254" mass="28172">MPTLNDNKQAIALAFGRAASGYDRFAALQRISGDRLLALMPSHSGLLQVLDAGCGTGHFSRYWRQHGKKVIALDLSAEMLGYARERQVADYYLAGDIENLPLADGSVDISYSNLAVQWCDDLPRTLAEFYRVTRSGGIMAFSTLAEGSLCELSQAWQRVDGTRRTNRFLSFAAIDAACQRYRHHLVQEHEVCLFPDVVALMKSLKGIGATWLHEGRAPGLLSRARLAALSAHYPQEQGGYPLSYQLVYGIIYRD</sequence>
<evidence type="ECO:0000256" key="5">
    <source>
        <dbReference type="ARBA" id="ARBA00022679"/>
    </source>
</evidence>
<dbReference type="HAMAP" id="MF_00835">
    <property type="entry name" value="BioC"/>
    <property type="match status" value="1"/>
</dbReference>
<evidence type="ECO:0000256" key="3">
    <source>
        <dbReference type="ARBA" id="ARBA00012327"/>
    </source>
</evidence>
<evidence type="ECO:0000256" key="1">
    <source>
        <dbReference type="ARBA" id="ARBA00000852"/>
    </source>
</evidence>
<dbReference type="RefSeq" id="WP_264498334.1">
    <property type="nucleotide sequence ID" value="NZ_CP109947.1"/>
</dbReference>
<dbReference type="EMBL" id="CP125967">
    <property type="protein sequence ID" value="WWO37602.1"/>
    <property type="molecule type" value="Genomic_DNA"/>
</dbReference>
<evidence type="ECO:0000259" key="9">
    <source>
        <dbReference type="Pfam" id="PF08241"/>
    </source>
</evidence>
<dbReference type="PANTHER" id="PTHR13090:SF1">
    <property type="entry name" value="ARGININE-HYDROXYLASE NDUFAF5, MITOCHONDRIAL"/>
    <property type="match status" value="1"/>
</dbReference>
<dbReference type="InterPro" id="IPR029063">
    <property type="entry name" value="SAM-dependent_MTases_sf"/>
</dbReference>
<reference evidence="10 11" key="1">
    <citation type="journal article" date="2024" name="Front. Plant Sci.">
        <title>Comprehensive phenomic and genomic studies of the species, Pectobacterium cacticida and proposal for reclassification as Alcorniella cacticida comb. nov.</title>
        <authorList>
            <person name="Jonca J."/>
            <person name="Pirhonen M."/>
            <person name="Waleron M.M."/>
            <person name="Gawor J."/>
            <person name="Mrozik A."/>
            <person name="Smoktunowicz M."/>
            <person name="Waleron K."/>
            <person name="Waleron M."/>
        </authorList>
    </citation>
    <scope>NUCLEOTIDE SEQUENCE [LARGE SCALE GENOMIC DNA]</scope>
    <source>
        <strain evidence="10 11">DPMP6</strain>
    </source>
</reference>
<dbReference type="GO" id="GO:0032259">
    <property type="term" value="P:methylation"/>
    <property type="evidence" value="ECO:0007669"/>
    <property type="project" value="UniProtKB-KW"/>
</dbReference>